<dbReference type="STRING" id="28045.AWB95_08740"/>
<dbReference type="RefSeq" id="WP_062538972.1">
    <property type="nucleotide sequence ID" value="NZ_BBUN01000072.1"/>
</dbReference>
<evidence type="ECO:0000313" key="8">
    <source>
        <dbReference type="EMBL" id="ORV14702.1"/>
    </source>
</evidence>
<dbReference type="InterPro" id="IPR002716">
    <property type="entry name" value="PIN_dom"/>
</dbReference>
<comment type="caution">
    <text evidence="8">The sequence shown here is derived from an EMBL/GenBank/DDBJ whole genome shotgun (WGS) entry which is preliminary data.</text>
</comment>
<dbReference type="OrthoDB" id="4750219at2"/>
<dbReference type="AlphaFoldDB" id="A0A1X1RS99"/>
<dbReference type="GO" id="GO:0016787">
    <property type="term" value="F:hydrolase activity"/>
    <property type="evidence" value="ECO:0007669"/>
    <property type="project" value="UniProtKB-KW"/>
</dbReference>
<dbReference type="GO" id="GO:0046872">
    <property type="term" value="F:metal ion binding"/>
    <property type="evidence" value="ECO:0007669"/>
    <property type="project" value="UniProtKB-KW"/>
</dbReference>
<dbReference type="Proteomes" id="UP000193907">
    <property type="component" value="Unassembled WGS sequence"/>
</dbReference>
<dbReference type="SUPFAM" id="SSF88723">
    <property type="entry name" value="PIN domain-like"/>
    <property type="match status" value="1"/>
</dbReference>
<evidence type="ECO:0000256" key="3">
    <source>
        <dbReference type="ARBA" id="ARBA00022722"/>
    </source>
</evidence>
<dbReference type="Proteomes" id="UP000230971">
    <property type="component" value="Unassembled WGS sequence"/>
</dbReference>
<dbReference type="EMBL" id="LQOM01000024">
    <property type="protein sequence ID" value="ORV14702.1"/>
    <property type="molecule type" value="Genomic_DNA"/>
</dbReference>
<evidence type="ECO:0000256" key="4">
    <source>
        <dbReference type="ARBA" id="ARBA00022723"/>
    </source>
</evidence>
<evidence type="ECO:0000256" key="2">
    <source>
        <dbReference type="ARBA" id="ARBA00022649"/>
    </source>
</evidence>
<comment type="cofactor">
    <cofactor evidence="1">
        <name>Mg(2+)</name>
        <dbReference type="ChEBI" id="CHEBI:18420"/>
    </cofactor>
</comment>
<reference evidence="8 10" key="1">
    <citation type="submission" date="2016-01" db="EMBL/GenBank/DDBJ databases">
        <title>The new phylogeny of the genus Mycobacterium.</title>
        <authorList>
            <person name="Tarcisio F."/>
            <person name="Conor M."/>
            <person name="Antonella G."/>
            <person name="Elisabetta G."/>
            <person name="Giulia F.S."/>
            <person name="Sara T."/>
            <person name="Anna F."/>
            <person name="Clotilde B."/>
            <person name="Roberto B."/>
            <person name="Veronica D.S."/>
            <person name="Fabio R."/>
            <person name="Monica P."/>
            <person name="Olivier J."/>
            <person name="Enrico T."/>
            <person name="Nicola S."/>
        </authorList>
    </citation>
    <scope>NUCLEOTIDE SEQUENCE [LARGE SCALE GENOMIC DNA]</scope>
    <source>
        <strain evidence="8 10">DSM 44243</strain>
    </source>
</reference>
<dbReference type="InterPro" id="IPR029060">
    <property type="entry name" value="PIN-like_dom_sf"/>
</dbReference>
<reference evidence="9 11" key="2">
    <citation type="journal article" date="2017" name="Infect. Genet. Evol.">
        <title>The new phylogeny of the genus Mycobacterium: The old and the news.</title>
        <authorList>
            <person name="Tortoli E."/>
            <person name="Fedrizzi T."/>
            <person name="Meehan C.J."/>
            <person name="Trovato A."/>
            <person name="Grottola A."/>
            <person name="Giacobazzi E."/>
            <person name="Serpini G.F."/>
            <person name="Tagliazucchi S."/>
            <person name="Fabio A."/>
            <person name="Bettua C."/>
            <person name="Bertorelli R."/>
            <person name="Frascaro F."/>
            <person name="De Sanctis V."/>
            <person name="Pecorari M."/>
            <person name="Jousson O."/>
            <person name="Segata N."/>
            <person name="Cirillo D.M."/>
        </authorList>
    </citation>
    <scope>NUCLEOTIDE SEQUENCE [LARGE SCALE GENOMIC DNA]</scope>
    <source>
        <strain evidence="9 11">NCTC 12882</strain>
    </source>
</reference>
<evidence type="ECO:0000313" key="10">
    <source>
        <dbReference type="Proteomes" id="UP000193907"/>
    </source>
</evidence>
<dbReference type="Pfam" id="PF01850">
    <property type="entry name" value="PIN"/>
    <property type="match status" value="1"/>
</dbReference>
<keyword evidence="4" id="KW-0479">Metal-binding</keyword>
<keyword evidence="10" id="KW-1185">Reference proteome</keyword>
<sequence length="127" mass="13833">MIYLDASAIVTNVLERSNVAALRRYLRDHSGVRLATSTFGLVETVRTCDRAGSFPKLMSRLIRDYSELKVTDEIRDRAAALPGGLKTLDAFHVATAETLGDELVAFVTYDRRMANVAGSQGLSVASP</sequence>
<evidence type="ECO:0000256" key="5">
    <source>
        <dbReference type="ARBA" id="ARBA00022801"/>
    </source>
</evidence>
<proteinExistence type="predicted"/>
<dbReference type="Gene3D" id="3.40.50.1010">
    <property type="entry name" value="5'-nuclease"/>
    <property type="match status" value="1"/>
</dbReference>
<protein>
    <submittedName>
        <fullName evidence="8">PIN domain-containing protein</fullName>
    </submittedName>
</protein>
<gene>
    <name evidence="8" type="ORF">AWB95_08740</name>
    <name evidence="9" type="ORF">CQY23_18585</name>
</gene>
<name>A0A1X1RS99_MYCCE</name>
<keyword evidence="5" id="KW-0378">Hydrolase</keyword>
<feature type="domain" description="PIN" evidence="7">
    <location>
        <begin position="2"/>
        <end position="118"/>
    </location>
</feature>
<evidence type="ECO:0000256" key="6">
    <source>
        <dbReference type="ARBA" id="ARBA00022842"/>
    </source>
</evidence>
<dbReference type="GO" id="GO:0004518">
    <property type="term" value="F:nuclease activity"/>
    <property type="evidence" value="ECO:0007669"/>
    <property type="project" value="UniProtKB-KW"/>
</dbReference>
<evidence type="ECO:0000313" key="11">
    <source>
        <dbReference type="Proteomes" id="UP000230971"/>
    </source>
</evidence>
<organism evidence="8 10">
    <name type="scientific">Mycobacterium celatum</name>
    <dbReference type="NCBI Taxonomy" id="28045"/>
    <lineage>
        <taxon>Bacteria</taxon>
        <taxon>Bacillati</taxon>
        <taxon>Actinomycetota</taxon>
        <taxon>Actinomycetes</taxon>
        <taxon>Mycobacteriales</taxon>
        <taxon>Mycobacteriaceae</taxon>
        <taxon>Mycobacterium</taxon>
    </lineage>
</organism>
<keyword evidence="3" id="KW-0540">Nuclease</keyword>
<dbReference type="CDD" id="cd09874">
    <property type="entry name" value="PIN_MT3492-like"/>
    <property type="match status" value="1"/>
</dbReference>
<keyword evidence="6" id="KW-0460">Magnesium</keyword>
<evidence type="ECO:0000256" key="1">
    <source>
        <dbReference type="ARBA" id="ARBA00001946"/>
    </source>
</evidence>
<evidence type="ECO:0000313" key="9">
    <source>
        <dbReference type="EMBL" id="PIB76436.1"/>
    </source>
</evidence>
<evidence type="ECO:0000259" key="7">
    <source>
        <dbReference type="Pfam" id="PF01850"/>
    </source>
</evidence>
<accession>A0A1X1RS99</accession>
<keyword evidence="2" id="KW-1277">Toxin-antitoxin system</keyword>
<dbReference type="EMBL" id="PDKV01000027">
    <property type="protein sequence ID" value="PIB76436.1"/>
    <property type="molecule type" value="Genomic_DNA"/>
</dbReference>